<feature type="domain" description="UvrD-like helicase C-terminal" evidence="1">
    <location>
        <begin position="482"/>
        <end position="530"/>
    </location>
</feature>
<sequence>MVTLIPDKSLEEIDFNNSTGEEELYNEFLNLSDDFIIFHSLDWMSKNNKHLQFGEADFIIFNKNYGVISLEVKHGGIMGESGRIMQINRKNGNKIDIDPMFQADKSKYKFLKIFEELNNKNNNKIKVYSMVWFTGVDKSNLKGSLPHKYFLDGNTFFRNHMKDVEMTFKTFFSFHNMEKQNIPESLVKEILLKISPEFSVFPSMSNLIEENDYYFNRMTNEQNYLLDYLDEQQLAVIQGGAGTGKTMLAVEKARRFPENEKVAFLCFNNLLMQSLKNQYGEYMPNVTFTNLNSLAAKALNKMPTDEDIINFLENFEEYSGVWDFKHIIIDEAQDFIDETVDLLKEIAILNEGDFYVFYDKNQLVQRRDNLKWLEEMECRLLLSRNCRNTKNIAATSSKPIGLDKVKMRIDLPGEKPTYHNNLNKTQLLNWLEERIRFYTKNGVKKNQITILTPKTIEKSVLSGITKIGNYKLVNDIDGKNITFTTARKFKGLEADIILFIDIDGEVFKSEENRRVFYVGSSRAKSQLELVAMLDDNQEKDLFYNLSRGKSKRKASLFSNLNVKLI</sequence>
<comment type="caution">
    <text evidence="2">The sequence shown here is derived from an EMBL/GenBank/DDBJ whole genome shotgun (WGS) entry which is preliminary data.</text>
</comment>
<dbReference type="SUPFAM" id="SSF52540">
    <property type="entry name" value="P-loop containing nucleoside triphosphate hydrolases"/>
    <property type="match status" value="1"/>
</dbReference>
<dbReference type="PANTHER" id="PTHR11070">
    <property type="entry name" value="UVRD / RECB / PCRA DNA HELICASE FAMILY MEMBER"/>
    <property type="match status" value="1"/>
</dbReference>
<name>A0A239TH29_9STAP</name>
<dbReference type="Pfam" id="PF13538">
    <property type="entry name" value="UvrD_C_2"/>
    <property type="match status" value="1"/>
</dbReference>
<evidence type="ECO:0000313" key="2">
    <source>
        <dbReference type="EMBL" id="GEP85353.1"/>
    </source>
</evidence>
<proteinExistence type="predicted"/>
<organism evidence="2 3">
    <name type="scientific">Staphylococcus piscifermentans</name>
    <dbReference type="NCBI Taxonomy" id="70258"/>
    <lineage>
        <taxon>Bacteria</taxon>
        <taxon>Bacillati</taxon>
        <taxon>Bacillota</taxon>
        <taxon>Bacilli</taxon>
        <taxon>Bacillales</taxon>
        <taxon>Staphylococcaceae</taxon>
        <taxon>Staphylococcus</taxon>
    </lineage>
</organism>
<dbReference type="GO" id="GO:0005524">
    <property type="term" value="F:ATP binding"/>
    <property type="evidence" value="ECO:0007669"/>
    <property type="project" value="InterPro"/>
</dbReference>
<dbReference type="InterPro" id="IPR000212">
    <property type="entry name" value="DNA_helicase_UvrD/REP"/>
</dbReference>
<dbReference type="OrthoDB" id="7066673at2"/>
<dbReference type="RefSeq" id="WP_095103010.1">
    <property type="nucleotide sequence ID" value="NZ_BKAR01000027.1"/>
</dbReference>
<accession>A0A239TH29</accession>
<dbReference type="GO" id="GO:0043138">
    <property type="term" value="F:3'-5' DNA helicase activity"/>
    <property type="evidence" value="ECO:0007669"/>
    <property type="project" value="TreeGrafter"/>
</dbReference>
<reference evidence="2 3" key="1">
    <citation type="submission" date="2019-07" db="EMBL/GenBank/DDBJ databases">
        <title>Whole genome shotgun sequence of Staphylococcus piscifermentans NBRC 109625.</title>
        <authorList>
            <person name="Hosoyama A."/>
            <person name="Uohara A."/>
            <person name="Ohji S."/>
            <person name="Ichikawa N."/>
        </authorList>
    </citation>
    <scope>NUCLEOTIDE SEQUENCE [LARGE SCALE GENOMIC DNA]</scope>
    <source>
        <strain evidence="2 3">NBRC 109625</strain>
    </source>
</reference>
<dbReference type="GO" id="GO:0000725">
    <property type="term" value="P:recombinational repair"/>
    <property type="evidence" value="ECO:0007669"/>
    <property type="project" value="TreeGrafter"/>
</dbReference>
<dbReference type="GO" id="GO:0003677">
    <property type="term" value="F:DNA binding"/>
    <property type="evidence" value="ECO:0007669"/>
    <property type="project" value="InterPro"/>
</dbReference>
<keyword evidence="3" id="KW-1185">Reference proteome</keyword>
<dbReference type="InterPro" id="IPR027417">
    <property type="entry name" value="P-loop_NTPase"/>
</dbReference>
<dbReference type="AlphaFoldDB" id="A0A239TH29"/>
<dbReference type="InterPro" id="IPR027785">
    <property type="entry name" value="UvrD-like_helicase_C"/>
</dbReference>
<dbReference type="Proteomes" id="UP000321736">
    <property type="component" value="Unassembled WGS sequence"/>
</dbReference>
<dbReference type="EMBL" id="BKAR01000027">
    <property type="protein sequence ID" value="GEP85353.1"/>
    <property type="molecule type" value="Genomic_DNA"/>
</dbReference>
<gene>
    <name evidence="2" type="ORF">SPI02_19380</name>
</gene>
<evidence type="ECO:0000313" key="3">
    <source>
        <dbReference type="Proteomes" id="UP000321736"/>
    </source>
</evidence>
<dbReference type="PANTHER" id="PTHR11070:SF2">
    <property type="entry name" value="ATP-DEPENDENT DNA HELICASE SRS2"/>
    <property type="match status" value="1"/>
</dbReference>
<protein>
    <recommendedName>
        <fullName evidence="1">UvrD-like helicase C-terminal domain-containing protein</fullName>
    </recommendedName>
</protein>
<evidence type="ECO:0000259" key="1">
    <source>
        <dbReference type="Pfam" id="PF13538"/>
    </source>
</evidence>
<dbReference type="Pfam" id="PF13245">
    <property type="entry name" value="AAA_19"/>
    <property type="match status" value="1"/>
</dbReference>
<dbReference type="Gene3D" id="3.40.50.300">
    <property type="entry name" value="P-loop containing nucleotide triphosphate hydrolases"/>
    <property type="match status" value="2"/>
</dbReference>